<dbReference type="RefSeq" id="WP_220618298.1">
    <property type="nucleotide sequence ID" value="NZ_RKLR01000003.1"/>
</dbReference>
<evidence type="ECO:0000313" key="5">
    <source>
        <dbReference type="Proteomes" id="UP001430377"/>
    </source>
</evidence>
<dbReference type="InterPro" id="IPR036390">
    <property type="entry name" value="WH_DNA-bd_sf"/>
</dbReference>
<accession>A0AAW4PS06</accession>
<gene>
    <name evidence="4" type="ORF">EGH21_09825</name>
</gene>
<evidence type="ECO:0008006" key="6">
    <source>
        <dbReference type="Google" id="ProtNLM"/>
    </source>
</evidence>
<keyword evidence="5" id="KW-1185">Reference proteome</keyword>
<dbReference type="InterPro" id="IPR055767">
    <property type="entry name" value="DUF7343"/>
</dbReference>
<dbReference type="Pfam" id="PF24036">
    <property type="entry name" value="DUF7345"/>
    <property type="match status" value="1"/>
</dbReference>
<dbReference type="InterPro" id="IPR055769">
    <property type="entry name" value="DUF7345"/>
</dbReference>
<evidence type="ECO:0000259" key="2">
    <source>
        <dbReference type="Pfam" id="PF24034"/>
    </source>
</evidence>
<dbReference type="SUPFAM" id="SSF46785">
    <property type="entry name" value="Winged helix' DNA-binding domain"/>
    <property type="match status" value="1"/>
</dbReference>
<name>A0AAW4PS06_9EURY</name>
<protein>
    <recommendedName>
        <fullName evidence="6">HTH iclR-type domain-containing protein</fullName>
    </recommendedName>
</protein>
<proteinExistence type="predicted"/>
<organism evidence="4 5">
    <name type="scientific">Haloarcula rubra</name>
    <dbReference type="NCBI Taxonomy" id="2487747"/>
    <lineage>
        <taxon>Archaea</taxon>
        <taxon>Methanobacteriati</taxon>
        <taxon>Methanobacteriota</taxon>
        <taxon>Stenosarchaea group</taxon>
        <taxon>Halobacteria</taxon>
        <taxon>Halobacteriales</taxon>
        <taxon>Haloarculaceae</taxon>
        <taxon>Haloarcula</taxon>
    </lineage>
</organism>
<feature type="compositionally biased region" description="Polar residues" evidence="1">
    <location>
        <begin position="181"/>
        <end position="195"/>
    </location>
</feature>
<sequence length="382" mass="40651">MSRAVAVVVALLLTASLGAGSALGAQSASLGQTPDGFEETTFRVTVYENGSATWAIEHQTPLTNETEEQRFEDFARNFEQNETELYVNFVEQAGLLTQYGTNETGRQMEARNFHRSAAANPVQSTGTVRMAFLWTNFANVSDGRVFVGDVFEGGFYVARSQSLVVERGPSLAFAQVRPTPDSRSQPDSLTRSESVSWVGERSFGDRRPYVELGQRSAVVDGENPGQTDATTAGGPGSADGMWPLAVVAVVIALGAVAAAAWRSGAAAAALGADEGGGTSAEPTPDPEPSPAEPDQHDPEPAVSDEELLSDSDRVINLLEENGGRMKQVDIVDTTDWSKSKVSMLLSDMEEDGDISKLRVGRENIISLAGEEPDAAGSPFDEE</sequence>
<feature type="region of interest" description="Disordered" evidence="1">
    <location>
        <begin position="175"/>
        <end position="197"/>
    </location>
</feature>
<feature type="region of interest" description="Disordered" evidence="1">
    <location>
        <begin position="215"/>
        <end position="237"/>
    </location>
</feature>
<evidence type="ECO:0000256" key="1">
    <source>
        <dbReference type="SAM" id="MobiDB-lite"/>
    </source>
</evidence>
<feature type="domain" description="DUF7343" evidence="2">
    <location>
        <begin position="307"/>
        <end position="367"/>
    </location>
</feature>
<evidence type="ECO:0000259" key="3">
    <source>
        <dbReference type="Pfam" id="PF24036"/>
    </source>
</evidence>
<dbReference type="Proteomes" id="UP001430377">
    <property type="component" value="Unassembled WGS sequence"/>
</dbReference>
<dbReference type="EMBL" id="RKLR01000003">
    <property type="protein sequence ID" value="MBX0323325.1"/>
    <property type="molecule type" value="Genomic_DNA"/>
</dbReference>
<dbReference type="AlphaFoldDB" id="A0AAW4PS06"/>
<reference evidence="4 5" key="1">
    <citation type="submission" date="2021-06" db="EMBL/GenBank/DDBJ databases">
        <title>Halomicroarcula sp. a new haloarchaeum isolated from saline soil.</title>
        <authorList>
            <person name="Duran-Viseras A."/>
            <person name="Sanchez-Porro C."/>
            <person name="Ventosa A."/>
        </authorList>
    </citation>
    <scope>NUCLEOTIDE SEQUENCE [LARGE SCALE GENOMIC DNA]</scope>
    <source>
        <strain evidence="4 5">F13</strain>
    </source>
</reference>
<feature type="region of interest" description="Disordered" evidence="1">
    <location>
        <begin position="271"/>
        <end position="309"/>
    </location>
</feature>
<evidence type="ECO:0000313" key="4">
    <source>
        <dbReference type="EMBL" id="MBX0323325.1"/>
    </source>
</evidence>
<dbReference type="Pfam" id="PF24034">
    <property type="entry name" value="DUF7343"/>
    <property type="match status" value="1"/>
</dbReference>
<comment type="caution">
    <text evidence="4">The sequence shown here is derived from an EMBL/GenBank/DDBJ whole genome shotgun (WGS) entry which is preliminary data.</text>
</comment>
<feature type="domain" description="DUF7345" evidence="3">
    <location>
        <begin position="43"/>
        <end position="167"/>
    </location>
</feature>